<gene>
    <name evidence="1" type="ORF">CZ787_06070</name>
</gene>
<dbReference type="AlphaFoldDB" id="A0A1R4HV78"/>
<comment type="caution">
    <text evidence="1">The sequence shown here is derived from an EMBL/GenBank/DDBJ whole genome shotgun (WGS) entry which is preliminary data.</text>
</comment>
<dbReference type="Proteomes" id="UP000196331">
    <property type="component" value="Unassembled WGS sequence"/>
</dbReference>
<proteinExistence type="predicted"/>
<organism evidence="1 2">
    <name type="scientific">Halomonas citrativorans</name>
    <dbReference type="NCBI Taxonomy" id="2742612"/>
    <lineage>
        <taxon>Bacteria</taxon>
        <taxon>Pseudomonadati</taxon>
        <taxon>Pseudomonadota</taxon>
        <taxon>Gammaproteobacteria</taxon>
        <taxon>Oceanospirillales</taxon>
        <taxon>Halomonadaceae</taxon>
        <taxon>Halomonas</taxon>
    </lineage>
</organism>
<dbReference type="EMBL" id="FUKM01000022">
    <property type="protein sequence ID" value="SJN11501.1"/>
    <property type="molecule type" value="Genomic_DNA"/>
</dbReference>
<accession>A0A1R4HV78</accession>
<protein>
    <submittedName>
        <fullName evidence="1">Uncharacterized protein</fullName>
    </submittedName>
</protein>
<reference evidence="1 2" key="1">
    <citation type="submission" date="2017-02" db="EMBL/GenBank/DDBJ databases">
        <authorList>
            <person name="Dridi B."/>
        </authorList>
    </citation>
    <scope>NUCLEOTIDE SEQUENCE [LARGE SCALE GENOMIC DNA]</scope>
    <source>
        <strain evidence="1 2">JB380</strain>
    </source>
</reference>
<evidence type="ECO:0000313" key="1">
    <source>
        <dbReference type="EMBL" id="SJN11501.1"/>
    </source>
</evidence>
<evidence type="ECO:0000313" key="2">
    <source>
        <dbReference type="Proteomes" id="UP000196331"/>
    </source>
</evidence>
<sequence length="62" mass="6868">MVANIQAAGVASRGCRRLVSRLRYRALQFSYIVVEWFSVVRGKRSAPAAAARRKSSAPRCQS</sequence>
<name>A0A1R4HV78_9GAMM</name>